<protein>
    <submittedName>
        <fullName evidence="3">ChaN family lipoprotein</fullName>
    </submittedName>
</protein>
<gene>
    <name evidence="3" type="ORF">PSQ40_20975</name>
</gene>
<accession>A0ABT5N423</accession>
<comment type="caution">
    <text evidence="3">The sequence shown here is derived from an EMBL/GenBank/DDBJ whole genome shotgun (WGS) entry which is preliminary data.</text>
</comment>
<proteinExistence type="predicted"/>
<dbReference type="EMBL" id="JAQSIP010000015">
    <property type="protein sequence ID" value="MDD0841064.1"/>
    <property type="molecule type" value="Genomic_DNA"/>
</dbReference>
<dbReference type="SUPFAM" id="SSF159501">
    <property type="entry name" value="EreA/ChaN-like"/>
    <property type="match status" value="1"/>
</dbReference>
<keyword evidence="4" id="KW-1185">Reference proteome</keyword>
<name>A0ABT5N423_9BURK</name>
<dbReference type="CDD" id="cd14727">
    <property type="entry name" value="ChanN-like"/>
    <property type="match status" value="1"/>
</dbReference>
<evidence type="ECO:0000256" key="1">
    <source>
        <dbReference type="SAM" id="SignalP"/>
    </source>
</evidence>
<keyword evidence="3" id="KW-0449">Lipoprotein</keyword>
<dbReference type="RefSeq" id="WP_273953849.1">
    <property type="nucleotide sequence ID" value="NZ_JAQSIP010000015.1"/>
</dbReference>
<dbReference type="InterPro" id="IPR007314">
    <property type="entry name" value="Cofac_haem-bd_dom"/>
</dbReference>
<dbReference type="Pfam" id="PF04187">
    <property type="entry name" value="Cofac_haem_bdg"/>
    <property type="match status" value="1"/>
</dbReference>
<evidence type="ECO:0000313" key="3">
    <source>
        <dbReference type="EMBL" id="MDD0841064.1"/>
    </source>
</evidence>
<evidence type="ECO:0000313" key="4">
    <source>
        <dbReference type="Proteomes" id="UP001528673"/>
    </source>
</evidence>
<dbReference type="Proteomes" id="UP001528673">
    <property type="component" value="Unassembled WGS sequence"/>
</dbReference>
<feature type="domain" description="Haem-binding uptake Tiki superfamily ChaN" evidence="2">
    <location>
        <begin position="42"/>
        <end position="228"/>
    </location>
</feature>
<feature type="chain" id="PRO_5047530950" evidence="1">
    <location>
        <begin position="30"/>
        <end position="289"/>
    </location>
</feature>
<feature type="signal peptide" evidence="1">
    <location>
        <begin position="1"/>
        <end position="29"/>
    </location>
</feature>
<reference evidence="3 4" key="1">
    <citation type="submission" date="2023-02" db="EMBL/GenBank/DDBJ databases">
        <title>Bacterial whole genomic sequence of Curvibacter sp. HBC61.</title>
        <authorList>
            <person name="Le V."/>
            <person name="Ko S.-R."/>
            <person name="Ahn C.-Y."/>
            <person name="Oh H.-M."/>
        </authorList>
    </citation>
    <scope>NUCLEOTIDE SEQUENCE [LARGE SCALE GENOMIC DNA]</scope>
    <source>
        <strain evidence="3 4">HBC61</strain>
    </source>
</reference>
<sequence length="289" mass="31253">MPALFPRLRPRVAAWLACLFITATLSACAGPPRLPAGQLSAVLPADLLLIGEQHDVPAHHQLERQVVEILGVQGRLAALALEMVEQGRSTEGLPRQANASQVKAKLGWNDAAWPWADYEGPIMAAVEFGVPVIGVNLPRDRQRAAMKDISLDLRLTPAALERQRQAIRSGHCDLLAEAQVAPMTRIQIARDLAMAQALLKIDRPQDRTVVLLAGAGHVLRSMGIPVHLPESPPSTLRVKVLIATTNGSALLQELSSGERPAEADQIWVSPPGPERDHCAELRQTMLPPS</sequence>
<dbReference type="Gene3D" id="1.10.8.760">
    <property type="entry name" value="Haem-binding uptake, Tiki superfamily, ChaN, domain 2"/>
    <property type="match status" value="1"/>
</dbReference>
<dbReference type="Gene3D" id="3.40.50.11550">
    <property type="match status" value="1"/>
</dbReference>
<organism evidence="3 4">
    <name type="scientific">Curvibacter cyanobacteriorum</name>
    <dbReference type="NCBI Taxonomy" id="3026422"/>
    <lineage>
        <taxon>Bacteria</taxon>
        <taxon>Pseudomonadati</taxon>
        <taxon>Pseudomonadota</taxon>
        <taxon>Betaproteobacteria</taxon>
        <taxon>Burkholderiales</taxon>
        <taxon>Comamonadaceae</taxon>
        <taxon>Curvibacter</taxon>
    </lineage>
</organism>
<keyword evidence="1" id="KW-0732">Signal</keyword>
<dbReference type="PROSITE" id="PS51257">
    <property type="entry name" value="PROKAR_LIPOPROTEIN"/>
    <property type="match status" value="1"/>
</dbReference>
<evidence type="ECO:0000259" key="2">
    <source>
        <dbReference type="Pfam" id="PF04187"/>
    </source>
</evidence>